<dbReference type="Pfam" id="PF00534">
    <property type="entry name" value="Glycos_transf_1"/>
    <property type="match status" value="1"/>
</dbReference>
<protein>
    <submittedName>
        <fullName evidence="5">LPS biosynthesis rfbu related protein</fullName>
    </submittedName>
</protein>
<dbReference type="EMBL" id="AP019307">
    <property type="protein sequence ID" value="BBH15747.1"/>
    <property type="molecule type" value="Genomic_DNA"/>
</dbReference>
<dbReference type="PANTHER" id="PTHR45947:SF13">
    <property type="entry name" value="TRANSFERASE"/>
    <property type="match status" value="1"/>
</dbReference>
<dbReference type="Proteomes" id="UP000271573">
    <property type="component" value="Chromosome"/>
</dbReference>
<keyword evidence="2" id="KW-0808">Transferase</keyword>
<dbReference type="OrthoDB" id="9810929at2"/>
<sequence length="386" mass="41592">MTNTHAPDLRVAVVAPLYAPHIGGVERYAEKVVHALRDTPGITPVMITAAADRRTTIENVNGYELIRLGSWIDFRGSRLNPLWLWTLPRLLRRKNIDVVYAHSPVPGLSDIVTYRSAGRPVVLAYHSGTMVKGGRTDPILRAWERWVLPRIFARATRLVAAGKTALAYATGRATVIPAGIDVDTFKPDGDRRETTLTYVGRIEAASRWKGYQVVVDALPAILERVPEAYLDIIGDGDDVALVQAAAGALGVGDRIRWLGGMAPDQVAQRLRRTSVAVVPSLTDADCASQVLMEAMASGTPVVGAAVGGMPENIRHGENGFLVPPGDAPRLAHFVAEVLADPQLAERLGKAARLDAVEKFAIAGRHRALLEILAEITGRDLAQSVTA</sequence>
<proteinExistence type="predicted"/>
<evidence type="ECO:0000313" key="5">
    <source>
        <dbReference type="EMBL" id="BBH15747.1"/>
    </source>
</evidence>
<dbReference type="InterPro" id="IPR001296">
    <property type="entry name" value="Glyco_trans_1"/>
</dbReference>
<feature type="domain" description="Glycosyltransferase subfamily 4-like N-terminal" evidence="4">
    <location>
        <begin position="22"/>
        <end position="183"/>
    </location>
</feature>
<evidence type="ECO:0000313" key="6">
    <source>
        <dbReference type="Proteomes" id="UP000271573"/>
    </source>
</evidence>
<keyword evidence="1" id="KW-0328">Glycosyltransferase</keyword>
<dbReference type="AlphaFoldDB" id="A0A3G9IAI2"/>
<name>A0A3G9IAI2_9ACTN</name>
<dbReference type="InterPro" id="IPR028098">
    <property type="entry name" value="Glyco_trans_4-like_N"/>
</dbReference>
<evidence type="ECO:0000259" key="4">
    <source>
        <dbReference type="Pfam" id="PF13439"/>
    </source>
</evidence>
<dbReference type="CDD" id="cd03801">
    <property type="entry name" value="GT4_PimA-like"/>
    <property type="match status" value="1"/>
</dbReference>
<gene>
    <name evidence="5" type="ORF">Back2_00340</name>
</gene>
<dbReference type="GO" id="GO:0016757">
    <property type="term" value="F:glycosyltransferase activity"/>
    <property type="evidence" value="ECO:0007669"/>
    <property type="project" value="UniProtKB-KW"/>
</dbReference>
<feature type="domain" description="Glycosyl transferase family 1" evidence="3">
    <location>
        <begin position="192"/>
        <end position="352"/>
    </location>
</feature>
<evidence type="ECO:0000256" key="2">
    <source>
        <dbReference type="ARBA" id="ARBA00022679"/>
    </source>
</evidence>
<evidence type="ECO:0000256" key="1">
    <source>
        <dbReference type="ARBA" id="ARBA00022676"/>
    </source>
</evidence>
<accession>A0A3G9IAI2</accession>
<reference evidence="5 6" key="1">
    <citation type="submission" date="2018-11" db="EMBL/GenBank/DDBJ databases">
        <title>Complete genome sequence of Nocardioides baekrokdamisoli strain KCTC 39748.</title>
        <authorList>
            <person name="Kang S.W."/>
            <person name="Lee K.C."/>
            <person name="Kim K.K."/>
            <person name="Kim J.S."/>
            <person name="Kim D.S."/>
            <person name="Ko S.H."/>
            <person name="Yang S.H."/>
            <person name="Shin Y.K."/>
            <person name="Lee J.S."/>
        </authorList>
    </citation>
    <scope>NUCLEOTIDE SEQUENCE [LARGE SCALE GENOMIC DNA]</scope>
    <source>
        <strain evidence="5 6">KCTC 39748</strain>
    </source>
</reference>
<dbReference type="GO" id="GO:1901137">
    <property type="term" value="P:carbohydrate derivative biosynthetic process"/>
    <property type="evidence" value="ECO:0007669"/>
    <property type="project" value="UniProtKB-ARBA"/>
</dbReference>
<organism evidence="5 6">
    <name type="scientific">Nocardioides baekrokdamisoli</name>
    <dbReference type="NCBI Taxonomy" id="1804624"/>
    <lineage>
        <taxon>Bacteria</taxon>
        <taxon>Bacillati</taxon>
        <taxon>Actinomycetota</taxon>
        <taxon>Actinomycetes</taxon>
        <taxon>Propionibacteriales</taxon>
        <taxon>Nocardioidaceae</taxon>
        <taxon>Nocardioides</taxon>
    </lineage>
</organism>
<dbReference type="InterPro" id="IPR050194">
    <property type="entry name" value="Glycosyltransferase_grp1"/>
</dbReference>
<dbReference type="KEGG" id="nbe:Back2_00340"/>
<dbReference type="Pfam" id="PF13439">
    <property type="entry name" value="Glyco_transf_4"/>
    <property type="match status" value="1"/>
</dbReference>
<keyword evidence="6" id="KW-1185">Reference proteome</keyword>
<evidence type="ECO:0000259" key="3">
    <source>
        <dbReference type="Pfam" id="PF00534"/>
    </source>
</evidence>
<dbReference type="PANTHER" id="PTHR45947">
    <property type="entry name" value="SULFOQUINOVOSYL TRANSFERASE SQD2"/>
    <property type="match status" value="1"/>
</dbReference>
<dbReference type="Gene3D" id="3.40.50.2000">
    <property type="entry name" value="Glycogen Phosphorylase B"/>
    <property type="match status" value="2"/>
</dbReference>
<dbReference type="RefSeq" id="WP_125565622.1">
    <property type="nucleotide sequence ID" value="NZ_AP019307.1"/>
</dbReference>
<dbReference type="SUPFAM" id="SSF53756">
    <property type="entry name" value="UDP-Glycosyltransferase/glycogen phosphorylase"/>
    <property type="match status" value="1"/>
</dbReference>